<proteinExistence type="predicted"/>
<gene>
    <name evidence="1" type="ORF">Patl1_11903</name>
</gene>
<organism evidence="1 2">
    <name type="scientific">Pistacia atlantica</name>
    <dbReference type="NCBI Taxonomy" id="434234"/>
    <lineage>
        <taxon>Eukaryota</taxon>
        <taxon>Viridiplantae</taxon>
        <taxon>Streptophyta</taxon>
        <taxon>Embryophyta</taxon>
        <taxon>Tracheophyta</taxon>
        <taxon>Spermatophyta</taxon>
        <taxon>Magnoliopsida</taxon>
        <taxon>eudicotyledons</taxon>
        <taxon>Gunneridae</taxon>
        <taxon>Pentapetalae</taxon>
        <taxon>rosids</taxon>
        <taxon>malvids</taxon>
        <taxon>Sapindales</taxon>
        <taxon>Anacardiaceae</taxon>
        <taxon>Pistacia</taxon>
    </lineage>
</organism>
<dbReference type="Proteomes" id="UP001164250">
    <property type="component" value="Chromosome 12"/>
</dbReference>
<reference evidence="2" key="1">
    <citation type="journal article" date="2023" name="G3 (Bethesda)">
        <title>Genome assembly and association tests identify interacting loci associated with vigor, precocity, and sex in interspecific pistachio rootstocks.</title>
        <authorList>
            <person name="Palmer W."/>
            <person name="Jacygrad E."/>
            <person name="Sagayaradj S."/>
            <person name="Cavanaugh K."/>
            <person name="Han R."/>
            <person name="Bertier L."/>
            <person name="Beede B."/>
            <person name="Kafkas S."/>
            <person name="Golino D."/>
            <person name="Preece J."/>
            <person name="Michelmore R."/>
        </authorList>
    </citation>
    <scope>NUCLEOTIDE SEQUENCE [LARGE SCALE GENOMIC DNA]</scope>
</reference>
<protein>
    <submittedName>
        <fullName evidence="1">Uncharacterized protein</fullName>
    </submittedName>
</protein>
<keyword evidence="2" id="KW-1185">Reference proteome</keyword>
<evidence type="ECO:0000313" key="1">
    <source>
        <dbReference type="EMBL" id="KAJ0080859.1"/>
    </source>
</evidence>
<accession>A0ACC1A0L5</accession>
<name>A0ACC1A0L5_9ROSI</name>
<comment type="caution">
    <text evidence="1">The sequence shown here is derived from an EMBL/GenBank/DDBJ whole genome shotgun (WGS) entry which is preliminary data.</text>
</comment>
<dbReference type="EMBL" id="CM047908">
    <property type="protein sequence ID" value="KAJ0080859.1"/>
    <property type="molecule type" value="Genomic_DNA"/>
</dbReference>
<sequence length="109" mass="12360">MLDAVLLNMRVHGRIAVRGMVSFHSYDDHEGIHNLFNLIPRRITMRGFLQSDYLHLYPQFLEHIVANYKQGKISYLEDVSEGLESGPAAFVGLFSGNNFGKHVVRVASE</sequence>
<evidence type="ECO:0000313" key="2">
    <source>
        <dbReference type="Proteomes" id="UP001164250"/>
    </source>
</evidence>